<proteinExistence type="predicted"/>
<organism evidence="2 3">
    <name type="scientific">Variovorax paradoxus</name>
    <dbReference type="NCBI Taxonomy" id="34073"/>
    <lineage>
        <taxon>Bacteria</taxon>
        <taxon>Pseudomonadati</taxon>
        <taxon>Pseudomonadota</taxon>
        <taxon>Betaproteobacteria</taxon>
        <taxon>Burkholderiales</taxon>
        <taxon>Comamonadaceae</taxon>
        <taxon>Variovorax</taxon>
    </lineage>
</organism>
<dbReference type="InterPro" id="IPR006680">
    <property type="entry name" value="Amidohydro-rel"/>
</dbReference>
<dbReference type="PANTHER" id="PTHR35563">
    <property type="entry name" value="BARREL METAL-DEPENDENT HYDROLASE, PUTATIVE (AFU_ORTHOLOGUE AFUA_1G16240)-RELATED"/>
    <property type="match status" value="1"/>
</dbReference>
<dbReference type="OrthoDB" id="9787654at2"/>
<gene>
    <name evidence="2" type="ORF">RT97_17975</name>
</gene>
<comment type="caution">
    <text evidence="2">The sequence shown here is derived from an EMBL/GenBank/DDBJ whole genome shotgun (WGS) entry which is preliminary data.</text>
</comment>
<feature type="domain" description="Amidohydrolase-related" evidence="1">
    <location>
        <begin position="24"/>
        <end position="295"/>
    </location>
</feature>
<dbReference type="Proteomes" id="UP000032067">
    <property type="component" value="Unassembled WGS sequence"/>
</dbReference>
<dbReference type="Gene3D" id="3.20.20.140">
    <property type="entry name" value="Metal-dependent hydrolases"/>
    <property type="match status" value="1"/>
</dbReference>
<dbReference type="InterPro" id="IPR052358">
    <property type="entry name" value="Aro_Compnd_Degr_Hydrolases"/>
</dbReference>
<dbReference type="AlphaFoldDB" id="A0A0D0LMU0"/>
<accession>A0A0D0LMU0</accession>
<name>A0A0D0LMU0_VARPD</name>
<dbReference type="SUPFAM" id="SSF51556">
    <property type="entry name" value="Metallo-dependent hydrolases"/>
    <property type="match status" value="1"/>
</dbReference>
<dbReference type="PANTHER" id="PTHR35563:SF2">
    <property type="entry name" value="BARREL METAL-DEPENDENT HYDROLASE, PUTATIVE (AFU_ORTHOLOGUE AFUA_1G16240)-RELATED"/>
    <property type="match status" value="1"/>
</dbReference>
<reference evidence="2 3" key="1">
    <citation type="submission" date="2014-12" db="EMBL/GenBank/DDBJ databases">
        <title>16Stimator: statistical estimation of ribosomal gene copy numbers from draft genome assemblies.</title>
        <authorList>
            <person name="Perisin M.A."/>
            <person name="Vetter M."/>
            <person name="Gilbert J.A."/>
            <person name="Bergelson J."/>
        </authorList>
    </citation>
    <scope>NUCLEOTIDE SEQUENCE [LARGE SCALE GENOMIC DNA]</scope>
    <source>
        <strain evidence="2 3">MEDvA23</strain>
    </source>
</reference>
<keyword evidence="2" id="KW-0378">Hydrolase</keyword>
<dbReference type="RefSeq" id="WP_042580153.1">
    <property type="nucleotide sequence ID" value="NZ_JXQQ01000041.1"/>
</dbReference>
<evidence type="ECO:0000313" key="2">
    <source>
        <dbReference type="EMBL" id="KIQ30533.1"/>
    </source>
</evidence>
<sequence>MTRPCLPPRDAFTPVSFALPPGACDSHAHVFGPYDRFPLADDRSYTPAEYPGAAFVAHLDRLGLSRGVLVTGSASGTDNGAVLAALAQYPDRLRGIAVPEADTTDAELDRWHAAGIRGVRFNLFQRDGHAVYRNGVGIEVLEALAPRLAERGWHAQIWIHAPDLVELAQRLLRAGVPLVIDHMGRMAASRGIDDAGFRTLCRLVAEGKAWTKISGADRNTGMGPPYADIDPFAAALLEANAERVVWGTDWPHINYFEAQQVPDDGALVNLLARWLPDEAQRQRVLVDNPATLYDFPPHP</sequence>
<evidence type="ECO:0000259" key="1">
    <source>
        <dbReference type="Pfam" id="PF04909"/>
    </source>
</evidence>
<dbReference type="EMBL" id="JXQQ01000041">
    <property type="protein sequence ID" value="KIQ30533.1"/>
    <property type="molecule type" value="Genomic_DNA"/>
</dbReference>
<dbReference type="Pfam" id="PF04909">
    <property type="entry name" value="Amidohydro_2"/>
    <property type="match status" value="1"/>
</dbReference>
<dbReference type="GO" id="GO:0016787">
    <property type="term" value="F:hydrolase activity"/>
    <property type="evidence" value="ECO:0007669"/>
    <property type="project" value="UniProtKB-KW"/>
</dbReference>
<evidence type="ECO:0000313" key="3">
    <source>
        <dbReference type="Proteomes" id="UP000032067"/>
    </source>
</evidence>
<protein>
    <submittedName>
        <fullName evidence="2">Amidohydrolase</fullName>
    </submittedName>
</protein>
<dbReference type="InterPro" id="IPR032466">
    <property type="entry name" value="Metal_Hydrolase"/>
</dbReference>